<feature type="non-terminal residue" evidence="1">
    <location>
        <position position="235"/>
    </location>
</feature>
<proteinExistence type="predicted"/>
<dbReference type="EMBL" id="CM056741">
    <property type="protein sequence ID" value="KAJ8682931.1"/>
    <property type="molecule type" value="Genomic_DNA"/>
</dbReference>
<dbReference type="Proteomes" id="UP001239111">
    <property type="component" value="Chromosome 1"/>
</dbReference>
<protein>
    <submittedName>
        <fullName evidence="1">Uncharacterized protein</fullName>
    </submittedName>
</protein>
<gene>
    <name evidence="1" type="ORF">QAD02_018723</name>
</gene>
<name>A0ACC2PJB3_9HYME</name>
<evidence type="ECO:0000313" key="2">
    <source>
        <dbReference type="Proteomes" id="UP001239111"/>
    </source>
</evidence>
<reference evidence="1" key="1">
    <citation type="submission" date="2023-04" db="EMBL/GenBank/DDBJ databases">
        <title>A chromosome-level genome assembly of the parasitoid wasp Eretmocerus hayati.</title>
        <authorList>
            <person name="Zhong Y."/>
            <person name="Liu S."/>
            <person name="Liu Y."/>
        </authorList>
    </citation>
    <scope>NUCLEOTIDE SEQUENCE</scope>
    <source>
        <strain evidence="1">ZJU_SS_LIU_2023</strain>
    </source>
</reference>
<sequence length="235" mass="26372">MSLETLLEAARYVEQQEKRARAAAAAAAAKADHSLGVAPLSNHYHLSLHSSSEPRGAKLKRERVDQDDLFCEEKMLIIDEEEPLENTRLNGTHLIQQQQQHGLRGVLSPPIGNSPPTSNSSTTHMTLITASQLHQGEFEAQQQQQHNHFLDNQNSNSSSSGNLFVDIETIHDNKKPRNGPCVIRSGTREVHNKLEKNRRAHLKECFELLKKQLPSQDEKKSSNLSILHAAIRHIQ</sequence>
<evidence type="ECO:0000313" key="1">
    <source>
        <dbReference type="EMBL" id="KAJ8682931.1"/>
    </source>
</evidence>
<keyword evidence="2" id="KW-1185">Reference proteome</keyword>
<organism evidence="1 2">
    <name type="scientific">Eretmocerus hayati</name>
    <dbReference type="NCBI Taxonomy" id="131215"/>
    <lineage>
        <taxon>Eukaryota</taxon>
        <taxon>Metazoa</taxon>
        <taxon>Ecdysozoa</taxon>
        <taxon>Arthropoda</taxon>
        <taxon>Hexapoda</taxon>
        <taxon>Insecta</taxon>
        <taxon>Pterygota</taxon>
        <taxon>Neoptera</taxon>
        <taxon>Endopterygota</taxon>
        <taxon>Hymenoptera</taxon>
        <taxon>Apocrita</taxon>
        <taxon>Proctotrupomorpha</taxon>
        <taxon>Chalcidoidea</taxon>
        <taxon>Aphelinidae</taxon>
        <taxon>Aphelininae</taxon>
        <taxon>Eretmocerus</taxon>
    </lineage>
</organism>
<accession>A0ACC2PJB3</accession>
<comment type="caution">
    <text evidence="1">The sequence shown here is derived from an EMBL/GenBank/DDBJ whole genome shotgun (WGS) entry which is preliminary data.</text>
</comment>